<evidence type="ECO:0000313" key="2">
    <source>
        <dbReference type="Proteomes" id="UP000630142"/>
    </source>
</evidence>
<dbReference type="Gene3D" id="3.40.50.150">
    <property type="entry name" value="Vaccinia Virus protein VP39"/>
    <property type="match status" value="1"/>
</dbReference>
<keyword evidence="2" id="KW-1185">Reference proteome</keyword>
<dbReference type="AlphaFoldDB" id="A0A8J3DNQ0"/>
<dbReference type="RefSeq" id="WP_189503411.1">
    <property type="nucleotide sequence ID" value="NZ_BMZQ01000002.1"/>
</dbReference>
<dbReference type="Pfam" id="PF13489">
    <property type="entry name" value="Methyltransf_23"/>
    <property type="match status" value="1"/>
</dbReference>
<reference evidence="1" key="1">
    <citation type="journal article" date="2014" name="Int. J. Syst. Evol. Microbiol.">
        <title>Complete genome sequence of Corynebacterium casei LMG S-19264T (=DSM 44701T), isolated from a smear-ripened cheese.</title>
        <authorList>
            <consortium name="US DOE Joint Genome Institute (JGI-PGF)"/>
            <person name="Walter F."/>
            <person name="Albersmeier A."/>
            <person name="Kalinowski J."/>
            <person name="Ruckert C."/>
        </authorList>
    </citation>
    <scope>NUCLEOTIDE SEQUENCE</scope>
    <source>
        <strain evidence="1">KCTC 42249</strain>
    </source>
</reference>
<dbReference type="PANTHER" id="PTHR43861:SF1">
    <property type="entry name" value="TRANS-ACONITATE 2-METHYLTRANSFERASE"/>
    <property type="match status" value="1"/>
</dbReference>
<name>A0A8J3DNQ0_9HYPH</name>
<dbReference type="PANTHER" id="PTHR43861">
    <property type="entry name" value="TRANS-ACONITATE 2-METHYLTRANSFERASE-RELATED"/>
    <property type="match status" value="1"/>
</dbReference>
<protein>
    <recommendedName>
        <fullName evidence="3">Class I SAM-dependent methyltransferase</fullName>
    </recommendedName>
</protein>
<proteinExistence type="predicted"/>
<dbReference type="SUPFAM" id="SSF53335">
    <property type="entry name" value="S-adenosyl-L-methionine-dependent methyltransferases"/>
    <property type="match status" value="1"/>
</dbReference>
<comment type="caution">
    <text evidence="1">The sequence shown here is derived from an EMBL/GenBank/DDBJ whole genome shotgun (WGS) entry which is preliminary data.</text>
</comment>
<gene>
    <name evidence="1" type="ORF">GCM10016234_19650</name>
</gene>
<accession>A0A8J3DNQ0</accession>
<evidence type="ECO:0008006" key="3">
    <source>
        <dbReference type="Google" id="ProtNLM"/>
    </source>
</evidence>
<evidence type="ECO:0000313" key="1">
    <source>
        <dbReference type="EMBL" id="GHD14254.1"/>
    </source>
</evidence>
<dbReference type="Proteomes" id="UP000630142">
    <property type="component" value="Unassembled WGS sequence"/>
</dbReference>
<dbReference type="EMBL" id="BMZQ01000002">
    <property type="protein sequence ID" value="GHD14254.1"/>
    <property type="molecule type" value="Genomic_DNA"/>
</dbReference>
<sequence>MSDAVAWHTAIAHRFADRYNHSPAFREREVVWRGLLERYNKPGGHVLDAGCGSGIMAALAAERASHVLAFDASSAMLTLAANTLRPAAGKVELQLAAMGDRTLLQGRSFDLILCSSVLEYVDDWWSAFDWLGSALAPGGTILFSMPNGQSLYRRAERTAFRLTGRPAYYRHVRAVTVLFDVERGLHQRGFVLEDSHFYASAPVLSPVLRPLGLARYSDTLFVVAARRI</sequence>
<dbReference type="InterPro" id="IPR029063">
    <property type="entry name" value="SAM-dependent_MTases_sf"/>
</dbReference>
<reference evidence="1" key="2">
    <citation type="submission" date="2020-09" db="EMBL/GenBank/DDBJ databases">
        <authorList>
            <person name="Sun Q."/>
            <person name="Kim S."/>
        </authorList>
    </citation>
    <scope>NUCLEOTIDE SEQUENCE</scope>
    <source>
        <strain evidence="1">KCTC 42249</strain>
    </source>
</reference>
<organism evidence="1 2">
    <name type="scientific">Tianweitania populi</name>
    <dbReference type="NCBI Taxonomy" id="1607949"/>
    <lineage>
        <taxon>Bacteria</taxon>
        <taxon>Pseudomonadati</taxon>
        <taxon>Pseudomonadota</taxon>
        <taxon>Alphaproteobacteria</taxon>
        <taxon>Hyphomicrobiales</taxon>
        <taxon>Phyllobacteriaceae</taxon>
        <taxon>Tianweitania</taxon>
    </lineage>
</organism>
<dbReference type="CDD" id="cd02440">
    <property type="entry name" value="AdoMet_MTases"/>
    <property type="match status" value="1"/>
</dbReference>